<dbReference type="PROSITE" id="PS51833">
    <property type="entry name" value="HDOD"/>
    <property type="match status" value="1"/>
</dbReference>
<evidence type="ECO:0000259" key="1">
    <source>
        <dbReference type="PROSITE" id="PS51833"/>
    </source>
</evidence>
<dbReference type="PANTHER" id="PTHR33525:SF3">
    <property type="entry name" value="RIBONUCLEASE Y"/>
    <property type="match status" value="1"/>
</dbReference>
<sequence length="295" mass="32345">MNVLKYQEDATVSKVSSRWLGEVSGLVSPPDVYVKVFDLMESPTATADDMGLVISQDPSLTARLLKIVNSPFYNFSSRIDTVSRAVAVVGLRELYSLVVAVSAVKSFSAIPNDVVNMDTFWRHSIYCGIISRLLAKRCNVLHTERLFIAGLLHDIGSLVIYNRVPDIAKRMLDTANGDEEMLFAIESEELGFSHADLGGELLKQWSLPESLQEAVAFHHQPGGAKGAKMEAAIVHIANVLANQSELGAFCEVKVPETEIDGAVWLATGLKKDTFDREDIIGEAGIQFVETASLFW</sequence>
<gene>
    <name evidence="2" type="ORF">MNBD_GAMMA17-502</name>
</gene>
<dbReference type="EMBL" id="UOFQ01000034">
    <property type="protein sequence ID" value="VAW86127.1"/>
    <property type="molecule type" value="Genomic_DNA"/>
</dbReference>
<reference evidence="2" key="1">
    <citation type="submission" date="2018-06" db="EMBL/GenBank/DDBJ databases">
        <authorList>
            <person name="Zhirakovskaya E."/>
        </authorList>
    </citation>
    <scope>NUCLEOTIDE SEQUENCE</scope>
</reference>
<dbReference type="CDD" id="cd00077">
    <property type="entry name" value="HDc"/>
    <property type="match status" value="1"/>
</dbReference>
<accession>A0A3B0ZFE0</accession>
<dbReference type="AlphaFoldDB" id="A0A3B0ZFE0"/>
<dbReference type="Pfam" id="PF08668">
    <property type="entry name" value="HDOD"/>
    <property type="match status" value="1"/>
</dbReference>
<dbReference type="InterPro" id="IPR052340">
    <property type="entry name" value="RNase_Y/CdgJ"/>
</dbReference>
<organism evidence="2">
    <name type="scientific">hydrothermal vent metagenome</name>
    <dbReference type="NCBI Taxonomy" id="652676"/>
    <lineage>
        <taxon>unclassified sequences</taxon>
        <taxon>metagenomes</taxon>
        <taxon>ecological metagenomes</taxon>
    </lineage>
</organism>
<name>A0A3B0ZFE0_9ZZZZ</name>
<dbReference type="InterPro" id="IPR003607">
    <property type="entry name" value="HD/PDEase_dom"/>
</dbReference>
<evidence type="ECO:0000313" key="2">
    <source>
        <dbReference type="EMBL" id="VAW86127.1"/>
    </source>
</evidence>
<feature type="domain" description="HDOD" evidence="1">
    <location>
        <begin position="26"/>
        <end position="221"/>
    </location>
</feature>
<dbReference type="InterPro" id="IPR013976">
    <property type="entry name" value="HDOD"/>
</dbReference>
<proteinExistence type="predicted"/>
<protein>
    <submittedName>
        <fullName evidence="2">Predicted signal transduction protein</fullName>
    </submittedName>
</protein>
<dbReference type="SUPFAM" id="SSF109604">
    <property type="entry name" value="HD-domain/PDEase-like"/>
    <property type="match status" value="1"/>
</dbReference>
<dbReference type="Gene3D" id="1.10.3210.10">
    <property type="entry name" value="Hypothetical protein af1432"/>
    <property type="match status" value="1"/>
</dbReference>
<dbReference type="PANTHER" id="PTHR33525">
    <property type="match status" value="1"/>
</dbReference>
<dbReference type="SMART" id="SM00471">
    <property type="entry name" value="HDc"/>
    <property type="match status" value="1"/>
</dbReference>